<dbReference type="Proteomes" id="UP001059596">
    <property type="component" value="Chromosome 3R"/>
</dbReference>
<dbReference type="InterPro" id="IPR027417">
    <property type="entry name" value="P-loop_NTPase"/>
</dbReference>
<reference evidence="9" key="1">
    <citation type="journal article" date="2023" name="Genome Biol. Evol.">
        <title>Long-read-based Genome Assembly of Drosophila gunungcola Reveals Fewer Chemosensory Genes in Flower-breeding Species.</title>
        <authorList>
            <person name="Negi A."/>
            <person name="Liao B.Y."/>
            <person name="Yeh S.D."/>
        </authorList>
    </citation>
    <scope>NUCLEOTIDE SEQUENCE</scope>
    <source>
        <strain evidence="9">Sukarami</strain>
    </source>
</reference>
<dbReference type="AlphaFoldDB" id="A0A9P9YYN1"/>
<dbReference type="GO" id="GO:0003689">
    <property type="term" value="F:DNA clamp loader activity"/>
    <property type="evidence" value="ECO:0007669"/>
    <property type="project" value="TreeGrafter"/>
</dbReference>
<keyword evidence="6" id="KW-0539">Nucleus</keyword>
<evidence type="ECO:0000256" key="6">
    <source>
        <dbReference type="ARBA" id="ARBA00023242"/>
    </source>
</evidence>
<evidence type="ECO:0000256" key="3">
    <source>
        <dbReference type="ARBA" id="ARBA00022741"/>
    </source>
</evidence>
<keyword evidence="7" id="KW-0131">Cell cycle</keyword>
<dbReference type="PANTHER" id="PTHR12172">
    <property type="entry name" value="CELL CYCLE CHECKPOINT PROTEIN RAD17"/>
    <property type="match status" value="1"/>
</dbReference>
<keyword evidence="3" id="KW-0547">Nucleotide-binding</keyword>
<dbReference type="GO" id="GO:0006281">
    <property type="term" value="P:DNA repair"/>
    <property type="evidence" value="ECO:0007669"/>
    <property type="project" value="InterPro"/>
</dbReference>
<name>A0A9P9YYN1_9MUSC</name>
<keyword evidence="10" id="KW-1185">Reference proteome</keyword>
<feature type="region of interest" description="Disordered" evidence="8">
    <location>
        <begin position="47"/>
        <end position="88"/>
    </location>
</feature>
<evidence type="ECO:0000256" key="5">
    <source>
        <dbReference type="ARBA" id="ARBA00022840"/>
    </source>
</evidence>
<dbReference type="PANTHER" id="PTHR12172:SF0">
    <property type="entry name" value="CELL CYCLE CHECKPOINT PROTEIN RAD17"/>
    <property type="match status" value="1"/>
</dbReference>
<gene>
    <name evidence="9" type="ORF">M5D96_001266</name>
</gene>
<protein>
    <recommendedName>
        <fullName evidence="11">Cell cycle checkpoint protein RAD17</fullName>
    </recommendedName>
</protein>
<evidence type="ECO:0000313" key="9">
    <source>
        <dbReference type="EMBL" id="KAI8045089.1"/>
    </source>
</evidence>
<comment type="caution">
    <text evidence="9">The sequence shown here is derived from an EMBL/GenBank/DDBJ whole genome shotgun (WGS) entry which is preliminary data.</text>
</comment>
<dbReference type="GO" id="GO:0033314">
    <property type="term" value="P:mitotic DNA replication checkpoint signaling"/>
    <property type="evidence" value="ECO:0007669"/>
    <property type="project" value="TreeGrafter"/>
</dbReference>
<dbReference type="GO" id="GO:0000077">
    <property type="term" value="P:DNA damage checkpoint signaling"/>
    <property type="evidence" value="ECO:0007669"/>
    <property type="project" value="TreeGrafter"/>
</dbReference>
<evidence type="ECO:0000313" key="10">
    <source>
        <dbReference type="Proteomes" id="UP001059596"/>
    </source>
</evidence>
<accession>A0A9P9YYN1</accession>
<dbReference type="Gene3D" id="3.40.50.300">
    <property type="entry name" value="P-loop containing nucleotide triphosphate hydrolases"/>
    <property type="match status" value="1"/>
</dbReference>
<evidence type="ECO:0000256" key="8">
    <source>
        <dbReference type="SAM" id="MobiDB-lite"/>
    </source>
</evidence>
<comment type="similarity">
    <text evidence="2">Belongs to the rad17/RAD24 family.</text>
</comment>
<evidence type="ECO:0000256" key="4">
    <source>
        <dbReference type="ARBA" id="ARBA00022763"/>
    </source>
</evidence>
<dbReference type="SUPFAM" id="SSF52540">
    <property type="entry name" value="P-loop containing nucleoside triphosphate hydrolases"/>
    <property type="match status" value="1"/>
</dbReference>
<evidence type="ECO:0000256" key="2">
    <source>
        <dbReference type="ARBA" id="ARBA00006168"/>
    </source>
</evidence>
<dbReference type="InterPro" id="IPR004582">
    <property type="entry name" value="Checkpoint_prot_Rad17_Rad24"/>
</dbReference>
<dbReference type="GO" id="GO:0005524">
    <property type="term" value="F:ATP binding"/>
    <property type="evidence" value="ECO:0007669"/>
    <property type="project" value="UniProtKB-KW"/>
</dbReference>
<dbReference type="EMBL" id="JAMKOV010000001">
    <property type="protein sequence ID" value="KAI8045089.1"/>
    <property type="molecule type" value="Genomic_DNA"/>
</dbReference>
<proteinExistence type="inferred from homology"/>
<keyword evidence="5" id="KW-0067">ATP-binding</keyword>
<feature type="compositionally biased region" description="Low complexity" evidence="8">
    <location>
        <begin position="63"/>
        <end position="73"/>
    </location>
</feature>
<organism evidence="9 10">
    <name type="scientific">Drosophila gunungcola</name>
    <name type="common">fruit fly</name>
    <dbReference type="NCBI Taxonomy" id="103775"/>
    <lineage>
        <taxon>Eukaryota</taxon>
        <taxon>Metazoa</taxon>
        <taxon>Ecdysozoa</taxon>
        <taxon>Arthropoda</taxon>
        <taxon>Hexapoda</taxon>
        <taxon>Insecta</taxon>
        <taxon>Pterygota</taxon>
        <taxon>Neoptera</taxon>
        <taxon>Endopterygota</taxon>
        <taxon>Diptera</taxon>
        <taxon>Brachycera</taxon>
        <taxon>Muscomorpha</taxon>
        <taxon>Ephydroidea</taxon>
        <taxon>Drosophilidae</taxon>
        <taxon>Drosophila</taxon>
        <taxon>Sophophora</taxon>
    </lineage>
</organism>
<evidence type="ECO:0000256" key="7">
    <source>
        <dbReference type="ARBA" id="ARBA00023306"/>
    </source>
</evidence>
<evidence type="ECO:0000256" key="1">
    <source>
        <dbReference type="ARBA" id="ARBA00004123"/>
    </source>
</evidence>
<dbReference type="Pfam" id="PF03215">
    <property type="entry name" value="Rad17"/>
    <property type="match status" value="1"/>
</dbReference>
<keyword evidence="4" id="KW-0227">DNA damage</keyword>
<comment type="subcellular location">
    <subcellularLocation>
        <location evidence="1">Nucleus</location>
    </subcellularLocation>
</comment>
<dbReference type="GO" id="GO:0005634">
    <property type="term" value="C:nucleus"/>
    <property type="evidence" value="ECO:0007669"/>
    <property type="project" value="UniProtKB-SubCell"/>
</dbReference>
<sequence length="558" mass="61924">MKTFLNIFLRFYQLVTLQNKKKRQNLKMSARKKTWVRCAFSEMNISTTPVTPEATPAKRTRSSRNVSTRTSRSQSGNSTPKQVLPIESVDLTAVDDENDAESTGPTPEVKANWMESFAPAASEDLAVHPKKIGELRDWLRHCEAMRKKFPAQMCLLTGPTGAGKTATLRVLANEFGFQVQEWINPVDCEVVNALGDQSSGSSYVGSHLEAFKSFLLRASRYKSLLDSHSKRLLLVEDFPNVLLSDKEANFEEILDEYSTYGKSPLVFIVADAKSRGLNISYRLFTDQLKAKHRIEHISFNSIASTIMQKSIKVFCSVMQQPQNKATYTLPSSTVVDSIVVGAQGDIRNALINLHLSSLKGVPSMPTKQLNVSVATKGRKKKMQSTLKSIGRDESITLMHALGRVLNPKFNEEKHMLHSPEEITEAFSTEPRNFVNFVHANYLPHFKDIEDVVAAINDLGLSDVMLDEYRDSSLSTMGLNIAIRGAMLANSSPVSGWMPVRGPKRINIHSQATLAEQRLLGVGYSGISKSLYATEYSSFVKCIAGKLSESQSSQSTDSI</sequence>
<dbReference type="OrthoDB" id="10265971at2759"/>
<dbReference type="GO" id="GO:0003682">
    <property type="term" value="F:chromatin binding"/>
    <property type="evidence" value="ECO:0007669"/>
    <property type="project" value="TreeGrafter"/>
</dbReference>
<evidence type="ECO:0008006" key="11">
    <source>
        <dbReference type="Google" id="ProtNLM"/>
    </source>
</evidence>